<feature type="binding site" evidence="7">
    <location>
        <position position="256"/>
    </location>
    <ligand>
        <name>glyoxylate</name>
        <dbReference type="ChEBI" id="CHEBI:36655"/>
    </ligand>
</feature>
<feature type="non-terminal residue" evidence="9">
    <location>
        <position position="357"/>
    </location>
</feature>
<comment type="cofactor">
    <cofactor evidence="1">
        <name>FMN</name>
        <dbReference type="ChEBI" id="CHEBI:58210"/>
    </cofactor>
</comment>
<feature type="binding site" evidence="7">
    <location>
        <position position="5"/>
    </location>
    <ligand>
        <name>glyoxylate</name>
        <dbReference type="ChEBI" id="CHEBI:36655"/>
    </ligand>
</feature>
<dbReference type="InterPro" id="IPR013785">
    <property type="entry name" value="Aldolase_TIM"/>
</dbReference>
<comment type="similarity">
    <text evidence="5">Belongs to the FMN-dependent alpha-hydroxy acid dehydrogenase family.</text>
</comment>
<evidence type="ECO:0000256" key="7">
    <source>
        <dbReference type="PIRSR" id="PIRSR000138-2"/>
    </source>
</evidence>
<reference evidence="9 10" key="1">
    <citation type="journal article" date="2010" name="Plant Cell">
        <title>The Chlorella variabilis NC64A genome reveals adaptation to photosymbiosis, coevolution with viruses, and cryptic sex.</title>
        <authorList>
            <person name="Blanc G."/>
            <person name="Duncan G."/>
            <person name="Agarkova I."/>
            <person name="Borodovsky M."/>
            <person name="Gurnon J."/>
            <person name="Kuo A."/>
            <person name="Lindquist E."/>
            <person name="Lucas S."/>
            <person name="Pangilinan J."/>
            <person name="Polle J."/>
            <person name="Salamov A."/>
            <person name="Terry A."/>
            <person name="Yamada T."/>
            <person name="Dunigan D.D."/>
            <person name="Grigoriev I.V."/>
            <person name="Claverie J.M."/>
            <person name="Van Etten J.L."/>
        </authorList>
    </citation>
    <scope>NUCLEOTIDE SEQUENCE [LARGE SCALE GENOMIC DNA]</scope>
    <source>
        <strain evidence="9 10">NC64A</strain>
    </source>
</reference>
<dbReference type="InParanoid" id="E1ZQ88"/>
<dbReference type="InterPro" id="IPR000262">
    <property type="entry name" value="FMN-dep_DH"/>
</dbReference>
<dbReference type="InterPro" id="IPR037396">
    <property type="entry name" value="FMN_HAD"/>
</dbReference>
<dbReference type="EMBL" id="GL433859">
    <property type="protein sequence ID" value="EFN51979.1"/>
    <property type="molecule type" value="Genomic_DNA"/>
</dbReference>
<evidence type="ECO:0000313" key="9">
    <source>
        <dbReference type="EMBL" id="EFN51979.1"/>
    </source>
</evidence>
<feature type="binding site" evidence="7">
    <location>
        <position position="150"/>
    </location>
    <ligand>
        <name>FMN</name>
        <dbReference type="ChEBI" id="CHEBI:58210"/>
    </ligand>
</feature>
<evidence type="ECO:0000256" key="2">
    <source>
        <dbReference type="ARBA" id="ARBA00022630"/>
    </source>
</evidence>
<keyword evidence="10" id="KW-1185">Reference proteome</keyword>
<accession>E1ZQ88</accession>
<evidence type="ECO:0000313" key="10">
    <source>
        <dbReference type="Proteomes" id="UP000008141"/>
    </source>
</evidence>
<feature type="binding site" evidence="7">
    <location>
        <position position="259"/>
    </location>
    <ligand>
        <name>glyoxylate</name>
        <dbReference type="ChEBI" id="CHEBI:36655"/>
    </ligand>
</feature>
<evidence type="ECO:0000256" key="3">
    <source>
        <dbReference type="ARBA" id="ARBA00022643"/>
    </source>
</evidence>
<feature type="domain" description="FMN hydroxy acid dehydrogenase" evidence="8">
    <location>
        <begin position="1"/>
        <end position="357"/>
    </location>
</feature>
<dbReference type="PROSITE" id="PS51349">
    <property type="entry name" value="FMN_HYDROXY_ACID_DH_2"/>
    <property type="match status" value="1"/>
</dbReference>
<protein>
    <recommendedName>
        <fullName evidence="8">FMN hydroxy acid dehydrogenase domain-containing protein</fullName>
    </recommendedName>
</protein>
<dbReference type="OrthoDB" id="25826at2759"/>
<feature type="binding site" evidence="7">
    <location>
        <begin position="310"/>
        <end position="311"/>
    </location>
    <ligand>
        <name>FMN</name>
        <dbReference type="ChEBI" id="CHEBI:58210"/>
    </ligand>
</feature>
<keyword evidence="3 7" id="KW-0288">FMN</keyword>
<organism evidence="10">
    <name type="scientific">Chlorella variabilis</name>
    <name type="common">Green alga</name>
    <dbReference type="NCBI Taxonomy" id="554065"/>
    <lineage>
        <taxon>Eukaryota</taxon>
        <taxon>Viridiplantae</taxon>
        <taxon>Chlorophyta</taxon>
        <taxon>core chlorophytes</taxon>
        <taxon>Trebouxiophyceae</taxon>
        <taxon>Chlorellales</taxon>
        <taxon>Chlorellaceae</taxon>
        <taxon>Chlorella clade</taxon>
        <taxon>Chlorella</taxon>
    </lineage>
</organism>
<dbReference type="AlphaFoldDB" id="E1ZQ88"/>
<dbReference type="PANTHER" id="PTHR10578:SF107">
    <property type="entry name" value="2-HYDROXYACID OXIDASE 1"/>
    <property type="match status" value="1"/>
</dbReference>
<feature type="non-terminal residue" evidence="9">
    <location>
        <position position="1"/>
    </location>
</feature>
<dbReference type="InterPro" id="IPR008259">
    <property type="entry name" value="FMN_hydac_DH_AS"/>
</dbReference>
<dbReference type="OMA" id="RIWFRPK"/>
<dbReference type="PANTHER" id="PTHR10578">
    <property type="entry name" value="S -2-HYDROXY-ACID OXIDASE-RELATED"/>
    <property type="match status" value="1"/>
</dbReference>
<evidence type="ECO:0000256" key="5">
    <source>
        <dbReference type="ARBA" id="ARBA00024042"/>
    </source>
</evidence>
<dbReference type="SUPFAM" id="SSF51395">
    <property type="entry name" value="FMN-linked oxidoreductases"/>
    <property type="match status" value="1"/>
</dbReference>
<sequence>QAYGYYAGGSDDEWTLRENAAALRRYRLLPRVLVDVSAVDTSTVLLGQALSAPILFAPMAQQRLCHPDGELAMARAAAACGLPYILSTMATSSIQEVAEAVQVRGGGGGGGGAGADPNLWFQIYVMKRRDVTEWMVREVTALGYRALMVTVDAPRLGHREADDRNRYSLPPHLSMKNLEMLTRAAATTEGVEAEGSKFGRHFSDLFDQRLDWGAIAWLNPLPRPTPTRGCLQGVLAPDDARRAVELGVDGIILSNHGGRQLNYAPAAIDMLPSVAEAVAGRVPLLVDGCVTRGTDVIKCLALGASAVLVGRPLLWALTLGGQRGVEEAVGMLRSELELSMALLGTSAVGQITPDFVI</sequence>
<dbReference type="GO" id="GO:0010181">
    <property type="term" value="F:FMN binding"/>
    <property type="evidence" value="ECO:0007669"/>
    <property type="project" value="InterPro"/>
</dbReference>
<proteinExistence type="inferred from homology"/>
<feature type="binding site" evidence="7">
    <location>
        <position position="254"/>
    </location>
    <ligand>
        <name>FMN</name>
        <dbReference type="ChEBI" id="CHEBI:58210"/>
    </ligand>
</feature>
<dbReference type="CDD" id="cd02809">
    <property type="entry name" value="alpha_hydroxyacid_oxid_FMN"/>
    <property type="match status" value="1"/>
</dbReference>
<dbReference type="GeneID" id="17351415"/>
<keyword evidence="2 7" id="KW-0285">Flavoprotein</keyword>
<feature type="binding site" evidence="7">
    <location>
        <position position="159"/>
    </location>
    <ligand>
        <name>glyoxylate</name>
        <dbReference type="ChEBI" id="CHEBI:36655"/>
    </ligand>
</feature>
<feature type="binding site" evidence="7">
    <location>
        <position position="87"/>
    </location>
    <ligand>
        <name>FMN</name>
        <dbReference type="ChEBI" id="CHEBI:58210"/>
    </ligand>
</feature>
<evidence type="ECO:0000259" key="8">
    <source>
        <dbReference type="PROSITE" id="PS51349"/>
    </source>
</evidence>
<gene>
    <name evidence="9" type="ORF">CHLNCDRAFT_16948</name>
</gene>
<feature type="binding site" evidence="7">
    <location>
        <begin position="58"/>
        <end position="60"/>
    </location>
    <ligand>
        <name>FMN</name>
        <dbReference type="ChEBI" id="CHEBI:58210"/>
    </ligand>
</feature>
<evidence type="ECO:0000256" key="1">
    <source>
        <dbReference type="ARBA" id="ARBA00001917"/>
    </source>
</evidence>
<dbReference type="InterPro" id="IPR012133">
    <property type="entry name" value="Alpha-hydoxy_acid_DH_FMN"/>
</dbReference>
<dbReference type="FunFam" id="3.20.20.70:FF:000056">
    <property type="entry name" value="hydroxyacid oxidase 2"/>
    <property type="match status" value="1"/>
</dbReference>
<dbReference type="GO" id="GO:0005737">
    <property type="term" value="C:cytoplasm"/>
    <property type="evidence" value="ECO:0007669"/>
    <property type="project" value="UniProtKB-ARBA"/>
</dbReference>
<dbReference type="FunCoup" id="E1ZQ88">
    <property type="interactions" value="1230"/>
</dbReference>
<feature type="binding site" evidence="7">
    <location>
        <position position="124"/>
    </location>
    <ligand>
        <name>glyoxylate</name>
        <dbReference type="ChEBI" id="CHEBI:36655"/>
    </ligand>
</feature>
<dbReference type="Proteomes" id="UP000008141">
    <property type="component" value="Unassembled WGS sequence"/>
</dbReference>
<dbReference type="KEGG" id="cvr:CHLNCDRAFT_16948"/>
<dbReference type="STRING" id="554065.E1ZQ88"/>
<dbReference type="eggNOG" id="KOG0538">
    <property type="taxonomic scope" value="Eukaryota"/>
</dbReference>
<feature type="binding site" evidence="7">
    <location>
        <position position="122"/>
    </location>
    <ligand>
        <name>FMN</name>
        <dbReference type="ChEBI" id="CHEBI:58210"/>
    </ligand>
</feature>
<dbReference type="RefSeq" id="XP_005844081.1">
    <property type="nucleotide sequence ID" value="XM_005844019.1"/>
</dbReference>
<keyword evidence="4" id="KW-0560">Oxidoreductase</keyword>
<dbReference type="SMR" id="E1ZQ88"/>
<dbReference type="PROSITE" id="PS00557">
    <property type="entry name" value="FMN_HYDROXY_ACID_DH_1"/>
    <property type="match status" value="1"/>
</dbReference>
<name>E1ZQ88_CHLVA</name>
<feature type="active site" description="Proton acceptor" evidence="6">
    <location>
        <position position="256"/>
    </location>
</feature>
<dbReference type="GO" id="GO:0016491">
    <property type="term" value="F:oxidoreductase activity"/>
    <property type="evidence" value="ECO:0007669"/>
    <property type="project" value="UniProtKB-KW"/>
</dbReference>
<evidence type="ECO:0000256" key="6">
    <source>
        <dbReference type="PIRSR" id="PIRSR000138-1"/>
    </source>
</evidence>
<evidence type="ECO:0000256" key="4">
    <source>
        <dbReference type="ARBA" id="ARBA00023002"/>
    </source>
</evidence>
<dbReference type="Gene3D" id="3.20.20.70">
    <property type="entry name" value="Aldolase class I"/>
    <property type="match status" value="1"/>
</dbReference>
<dbReference type="Pfam" id="PF01070">
    <property type="entry name" value="FMN_dh"/>
    <property type="match status" value="1"/>
</dbReference>
<dbReference type="PIRSF" id="PIRSF000138">
    <property type="entry name" value="Al-hdrx_acd_dh"/>
    <property type="match status" value="1"/>
</dbReference>